<accession>A0A2P2PBJ4</accession>
<evidence type="ECO:0000313" key="1">
    <source>
        <dbReference type="EMBL" id="MBX52033.1"/>
    </source>
</evidence>
<sequence length="29" mass="3348">MKAFGEMYSCLGKDGCKLDYLCFELLGRR</sequence>
<proteinExistence type="predicted"/>
<protein>
    <submittedName>
        <fullName evidence="1">Uncharacterized protein</fullName>
    </submittedName>
</protein>
<dbReference type="AlphaFoldDB" id="A0A2P2PBJ4"/>
<organism evidence="1">
    <name type="scientific">Rhizophora mucronata</name>
    <name type="common">Asiatic mangrove</name>
    <dbReference type="NCBI Taxonomy" id="61149"/>
    <lineage>
        <taxon>Eukaryota</taxon>
        <taxon>Viridiplantae</taxon>
        <taxon>Streptophyta</taxon>
        <taxon>Embryophyta</taxon>
        <taxon>Tracheophyta</taxon>
        <taxon>Spermatophyta</taxon>
        <taxon>Magnoliopsida</taxon>
        <taxon>eudicotyledons</taxon>
        <taxon>Gunneridae</taxon>
        <taxon>Pentapetalae</taxon>
        <taxon>rosids</taxon>
        <taxon>fabids</taxon>
        <taxon>Malpighiales</taxon>
        <taxon>Rhizophoraceae</taxon>
        <taxon>Rhizophora</taxon>
    </lineage>
</organism>
<dbReference type="EMBL" id="GGEC01071549">
    <property type="protein sequence ID" value="MBX52033.1"/>
    <property type="molecule type" value="Transcribed_RNA"/>
</dbReference>
<reference evidence="1" key="1">
    <citation type="submission" date="2018-02" db="EMBL/GenBank/DDBJ databases">
        <title>Rhizophora mucronata_Transcriptome.</title>
        <authorList>
            <person name="Meera S.P."/>
            <person name="Sreeshan A."/>
            <person name="Augustine A."/>
        </authorList>
    </citation>
    <scope>NUCLEOTIDE SEQUENCE</scope>
    <source>
        <tissue evidence="1">Leaf</tissue>
    </source>
</reference>
<name>A0A2P2PBJ4_RHIMU</name>